<evidence type="ECO:0000313" key="3">
    <source>
        <dbReference type="EMBL" id="MBB4906614.1"/>
    </source>
</evidence>
<name>A0A7W7VE03_9PSEU</name>
<accession>A0A7W7VE03</accession>
<comment type="caution">
    <text evidence="3">The sequence shown here is derived from an EMBL/GenBank/DDBJ whole genome shotgun (WGS) entry which is preliminary data.</text>
</comment>
<evidence type="ECO:0000256" key="2">
    <source>
        <dbReference type="SAM" id="Phobius"/>
    </source>
</evidence>
<evidence type="ECO:0008006" key="5">
    <source>
        <dbReference type="Google" id="ProtNLM"/>
    </source>
</evidence>
<evidence type="ECO:0000313" key="4">
    <source>
        <dbReference type="Proteomes" id="UP000520767"/>
    </source>
</evidence>
<sequence>MRPRDHADASAGSMTLSILGWVVVALLVGAGTSTLLLWAFGWPGLPRSATFTAADTIELLKIVLAVIAGFGGVVLLSVNHRKQKVAEGDHRLALRQEEREKSKLLNERFAAAAEQLAHESDQVRLAGVYALAGLADDWDDGRQKCVEVLIAYLRLSGSRGGEVVDTVFRLFRERLTGDSPWCDADFDFTGMKLIDMDFGGFTFRGTVTLDDVVFRGERTSFAGAEFLGTLRCHDGEFAASLTDFHEARFLGRVEFHHTVFGSALNLNDLRVRGGRVEFEHCVFERPITARKIVVDSGTLRFDNCVFQNAPADFQYGQFGALWDERDWFNQLFSRGHGPSLGTLHLVECVMEKSPVSLVDILTEHGRVVLRDLVLEESVLRITSAEPRHPWLDMRRIDARNAEVDVPVPERFWKGRAPEGTPHRSERDGHGGVGHDGADVREEL</sequence>
<reference evidence="3 4" key="1">
    <citation type="submission" date="2020-08" db="EMBL/GenBank/DDBJ databases">
        <title>Genomic Encyclopedia of Type Strains, Phase III (KMG-III): the genomes of soil and plant-associated and newly described type strains.</title>
        <authorList>
            <person name="Whitman W."/>
        </authorList>
    </citation>
    <scope>NUCLEOTIDE SEQUENCE [LARGE SCALE GENOMIC DNA]</scope>
    <source>
        <strain evidence="3 4">CECT 8960</strain>
    </source>
</reference>
<dbReference type="EMBL" id="JACHJQ010000003">
    <property type="protein sequence ID" value="MBB4906614.1"/>
    <property type="molecule type" value="Genomic_DNA"/>
</dbReference>
<keyword evidence="2" id="KW-1133">Transmembrane helix</keyword>
<protein>
    <recommendedName>
        <fullName evidence="5">Pentapeptide repeat protein</fullName>
    </recommendedName>
</protein>
<proteinExistence type="predicted"/>
<feature type="compositionally biased region" description="Basic and acidic residues" evidence="1">
    <location>
        <begin position="411"/>
        <end position="429"/>
    </location>
</feature>
<evidence type="ECO:0000256" key="1">
    <source>
        <dbReference type="SAM" id="MobiDB-lite"/>
    </source>
</evidence>
<gene>
    <name evidence="3" type="ORF">FHR82_002834</name>
</gene>
<dbReference type="AlphaFoldDB" id="A0A7W7VE03"/>
<keyword evidence="2" id="KW-0812">Transmembrane</keyword>
<feature type="transmembrane region" description="Helical" evidence="2">
    <location>
        <begin position="59"/>
        <end position="78"/>
    </location>
</feature>
<dbReference type="RefSeq" id="WP_184810806.1">
    <property type="nucleotide sequence ID" value="NZ_JACHJQ010000003.1"/>
</dbReference>
<organism evidence="3 4">
    <name type="scientific">Actinophytocola algeriensis</name>
    <dbReference type="NCBI Taxonomy" id="1768010"/>
    <lineage>
        <taxon>Bacteria</taxon>
        <taxon>Bacillati</taxon>
        <taxon>Actinomycetota</taxon>
        <taxon>Actinomycetes</taxon>
        <taxon>Pseudonocardiales</taxon>
        <taxon>Pseudonocardiaceae</taxon>
    </lineage>
</organism>
<feature type="transmembrane region" description="Helical" evidence="2">
    <location>
        <begin position="12"/>
        <end position="39"/>
    </location>
</feature>
<keyword evidence="2" id="KW-0472">Membrane</keyword>
<dbReference type="Proteomes" id="UP000520767">
    <property type="component" value="Unassembled WGS sequence"/>
</dbReference>
<keyword evidence="4" id="KW-1185">Reference proteome</keyword>
<feature type="region of interest" description="Disordered" evidence="1">
    <location>
        <begin position="411"/>
        <end position="443"/>
    </location>
</feature>